<keyword evidence="4" id="KW-0812">Transmembrane</keyword>
<sequence length="352" mass="38026">MAAEGIDAASGLRTVSVIAPCRNERRHIGAFVASALAQQVPPGWRLELVVADGQSDDGTRDELARLAAADARLRWIDNPGRIVSAGLNRMLAAASGDVIVRMDIHSEYAPDYVAQCIAALERSRADNVGGPWRAEPDAGAGPLQHAVAAAFQSPAVAGGARSRRLDYEGPVDTVYLGAWPRKTFERFGGFDEQLVRNQDDEHNLRVVKGGGRVWQSRAIRSVYRPRARLGQVARQYLQYGYWKPFVMRKHGQPAALRHLVPALFVAALGAGVLALLLGAAWPLLALLLAYAAAVLAMTAGVARSQRVHAPVLLRVPAVIVVYHLAYGAGSLVGWWDVTRRRSPRAGFGSLTR</sequence>
<comment type="caution">
    <text evidence="6">The sequence shown here is derived from an EMBL/GenBank/DDBJ whole genome shotgun (WGS) entry which is preliminary data.</text>
</comment>
<feature type="transmembrane region" description="Helical" evidence="4">
    <location>
        <begin position="283"/>
        <end position="302"/>
    </location>
</feature>
<reference evidence="6 7" key="1">
    <citation type="submission" date="2020-06" db="EMBL/GenBank/DDBJ databases">
        <title>Schlegella sp. ID0723 isolated from air conditioner.</title>
        <authorList>
            <person name="Kim D.Y."/>
            <person name="Kim D.-U."/>
        </authorList>
    </citation>
    <scope>NUCLEOTIDE SEQUENCE [LARGE SCALE GENOMIC DNA]</scope>
    <source>
        <strain evidence="6 7">ID0723</strain>
    </source>
</reference>
<dbReference type="InterPro" id="IPR001173">
    <property type="entry name" value="Glyco_trans_2-like"/>
</dbReference>
<evidence type="ECO:0000259" key="5">
    <source>
        <dbReference type="Pfam" id="PF00535"/>
    </source>
</evidence>
<dbReference type="RefSeq" id="WP_176069827.1">
    <property type="nucleotide sequence ID" value="NZ_JABWMJ010000006.1"/>
</dbReference>
<protein>
    <submittedName>
        <fullName evidence="6">Glycosyltransferase family 2 protein</fullName>
    </submittedName>
</protein>
<evidence type="ECO:0000313" key="7">
    <source>
        <dbReference type="Proteomes" id="UP000529637"/>
    </source>
</evidence>
<dbReference type="PANTHER" id="PTHR43179">
    <property type="entry name" value="RHAMNOSYLTRANSFERASE WBBL"/>
    <property type="match status" value="1"/>
</dbReference>
<dbReference type="SUPFAM" id="SSF53448">
    <property type="entry name" value="Nucleotide-diphospho-sugar transferases"/>
    <property type="match status" value="1"/>
</dbReference>
<dbReference type="Pfam" id="PF00535">
    <property type="entry name" value="Glycos_transf_2"/>
    <property type="match status" value="1"/>
</dbReference>
<dbReference type="CDD" id="cd02525">
    <property type="entry name" value="Succinoglycan_BP_ExoA"/>
    <property type="match status" value="1"/>
</dbReference>
<keyword evidence="3 6" id="KW-0808">Transferase</keyword>
<dbReference type="AlphaFoldDB" id="A0A7Y6NPI6"/>
<dbReference type="Proteomes" id="UP000529637">
    <property type="component" value="Unassembled WGS sequence"/>
</dbReference>
<evidence type="ECO:0000313" key="6">
    <source>
        <dbReference type="EMBL" id="NUZ06988.1"/>
    </source>
</evidence>
<feature type="domain" description="Glycosyltransferase 2-like" evidence="5">
    <location>
        <begin position="16"/>
        <end position="138"/>
    </location>
</feature>
<keyword evidence="7" id="KW-1185">Reference proteome</keyword>
<keyword evidence="4" id="KW-0472">Membrane</keyword>
<dbReference type="Gene3D" id="3.90.550.10">
    <property type="entry name" value="Spore Coat Polysaccharide Biosynthesis Protein SpsA, Chain A"/>
    <property type="match status" value="1"/>
</dbReference>
<gene>
    <name evidence="6" type="ORF">HQN59_14580</name>
</gene>
<keyword evidence="2" id="KW-0328">Glycosyltransferase</keyword>
<feature type="transmembrane region" description="Helical" evidence="4">
    <location>
        <begin position="255"/>
        <end position="277"/>
    </location>
</feature>
<dbReference type="InterPro" id="IPR029044">
    <property type="entry name" value="Nucleotide-diphossugar_trans"/>
</dbReference>
<dbReference type="GO" id="GO:0016757">
    <property type="term" value="F:glycosyltransferase activity"/>
    <property type="evidence" value="ECO:0007669"/>
    <property type="project" value="UniProtKB-KW"/>
</dbReference>
<dbReference type="EMBL" id="JABWMJ010000006">
    <property type="protein sequence ID" value="NUZ06988.1"/>
    <property type="molecule type" value="Genomic_DNA"/>
</dbReference>
<evidence type="ECO:0000256" key="1">
    <source>
        <dbReference type="ARBA" id="ARBA00006739"/>
    </source>
</evidence>
<proteinExistence type="inferred from homology"/>
<feature type="transmembrane region" description="Helical" evidence="4">
    <location>
        <begin position="311"/>
        <end position="335"/>
    </location>
</feature>
<organism evidence="6 7">
    <name type="scientific">Piscinibacter koreensis</name>
    <dbReference type="NCBI Taxonomy" id="2742824"/>
    <lineage>
        <taxon>Bacteria</taxon>
        <taxon>Pseudomonadati</taxon>
        <taxon>Pseudomonadota</taxon>
        <taxon>Betaproteobacteria</taxon>
        <taxon>Burkholderiales</taxon>
        <taxon>Sphaerotilaceae</taxon>
        <taxon>Piscinibacter</taxon>
    </lineage>
</organism>
<evidence type="ECO:0000256" key="2">
    <source>
        <dbReference type="ARBA" id="ARBA00022676"/>
    </source>
</evidence>
<accession>A0A7Y6NPI6</accession>
<keyword evidence="4" id="KW-1133">Transmembrane helix</keyword>
<comment type="similarity">
    <text evidence="1">Belongs to the glycosyltransferase 2 family.</text>
</comment>
<dbReference type="PANTHER" id="PTHR43179:SF12">
    <property type="entry name" value="GALACTOFURANOSYLTRANSFERASE GLFT2"/>
    <property type="match status" value="1"/>
</dbReference>
<evidence type="ECO:0000256" key="3">
    <source>
        <dbReference type="ARBA" id="ARBA00022679"/>
    </source>
</evidence>
<evidence type="ECO:0000256" key="4">
    <source>
        <dbReference type="SAM" id="Phobius"/>
    </source>
</evidence>
<name>A0A7Y6NPI6_9BURK</name>